<organism evidence="1 2">
    <name type="scientific">Nostoc sphaeroides CCNUC1</name>
    <dbReference type="NCBI Taxonomy" id="2653204"/>
    <lineage>
        <taxon>Bacteria</taxon>
        <taxon>Bacillati</taxon>
        <taxon>Cyanobacteriota</taxon>
        <taxon>Cyanophyceae</taxon>
        <taxon>Nostocales</taxon>
        <taxon>Nostocaceae</taxon>
        <taxon>Nostoc</taxon>
    </lineage>
</organism>
<dbReference type="Proteomes" id="UP000326678">
    <property type="component" value="Chromosome Gxm1"/>
</dbReference>
<dbReference type="KEGG" id="nsh:GXM_01879"/>
<dbReference type="EMBL" id="CP045226">
    <property type="protein sequence ID" value="QFS44404.1"/>
    <property type="molecule type" value="Genomic_DNA"/>
</dbReference>
<evidence type="ECO:0000313" key="1">
    <source>
        <dbReference type="EMBL" id="QFS44404.1"/>
    </source>
</evidence>
<accession>A0A5P8VVK4</accession>
<reference evidence="1 2" key="1">
    <citation type="submission" date="2019-10" db="EMBL/GenBank/DDBJ databases">
        <title>Genomic and transcriptomic insights into the perfect genentic adaptation of a filamentous nitrogen-fixing cyanobacterium to rice fields.</title>
        <authorList>
            <person name="Chen Z."/>
        </authorList>
    </citation>
    <scope>NUCLEOTIDE SEQUENCE [LARGE SCALE GENOMIC DNA]</scope>
    <source>
        <strain evidence="1">CCNUC1</strain>
    </source>
</reference>
<evidence type="ECO:0000313" key="2">
    <source>
        <dbReference type="Proteomes" id="UP000326678"/>
    </source>
</evidence>
<protein>
    <submittedName>
        <fullName evidence="1">Uncharacterized protein</fullName>
    </submittedName>
</protein>
<keyword evidence="2" id="KW-1185">Reference proteome</keyword>
<sequence>MVLVATTRGLSPLAVLELESFCVQLSKAKDTSIPKQSRKSIFPFILLIIPSP</sequence>
<proteinExistence type="predicted"/>
<dbReference type="AlphaFoldDB" id="A0A5P8VVK4"/>
<gene>
    <name evidence="1" type="ORF">GXM_01879</name>
</gene>
<name>A0A5P8VVK4_9NOSO</name>